<evidence type="ECO:0000313" key="2">
    <source>
        <dbReference type="EMBL" id="KOO31493.1"/>
    </source>
</evidence>
<protein>
    <submittedName>
        <fullName evidence="2">Uncharacterized protein</fullName>
    </submittedName>
</protein>
<dbReference type="EMBL" id="JWZX01002003">
    <property type="protein sequence ID" value="KOO31493.1"/>
    <property type="molecule type" value="Genomic_DNA"/>
</dbReference>
<dbReference type="Proteomes" id="UP000037460">
    <property type="component" value="Unassembled WGS sequence"/>
</dbReference>
<feature type="region of interest" description="Disordered" evidence="1">
    <location>
        <begin position="581"/>
        <end position="612"/>
    </location>
</feature>
<proteinExistence type="predicted"/>
<sequence length="628" mass="66003">MVVDMLNAVWPPASPGASHSAVALGRTGSAADTFVDCLTTHLGNLSGRARRGDDAPPVDLFLLEFAINGASSSGSSAAPLDALVRRLLSLRGAPALLAINFFPWLTHKETSWMRPLPRFPRADAAATSASASAAVSSHPNLSHPNSSHLVSSHPVSSHPVSADGSLPPFASTLADETDGPRPSANLAQDGADDWLPSLPFAHFLSPFSAALPELVAATDVATLPEKRLNLAGSRWISLPEKRLDLGTALRLSKTQRSSNLASHVRAVPSARRSGAKASGRAQPAASAAAASPTKLDPMRPIDLEQLRLQEQTSAVYSYYDVPFVSVRDGLGAAFLSGTLDPRDWLAWGDFGFHPTPSMQAYAAGALLEAIRRAAVLIQHEGDVDGAPAGAALGGLPAPLHPGLQLRHPLACFVWGVNYRLNWREGNGYRLLAPPPTVRFHGWRNTLEQRRSRSGTERTNPGLAANTSGAELIVLLDTTRGLLSETEAKGGAPVVQIEYLASYAGGMGVLEVDCVAGCSCPSNVSIDAHTPLVRASRHVLACVPVTEAASCHMRFRVSAMSSSGGYKIVLHALRVLLQPPASDRADAPQHASPGGGTGGGRKKAVSSAAQESWSCDAALPSKTHEYLNQ</sequence>
<gene>
    <name evidence="2" type="ORF">Ctob_013630</name>
</gene>
<comment type="caution">
    <text evidence="2">The sequence shown here is derived from an EMBL/GenBank/DDBJ whole genome shotgun (WGS) entry which is preliminary data.</text>
</comment>
<feature type="compositionally biased region" description="Low complexity" evidence="1">
    <location>
        <begin position="130"/>
        <end position="161"/>
    </location>
</feature>
<feature type="region of interest" description="Disordered" evidence="1">
    <location>
        <begin position="260"/>
        <end position="295"/>
    </location>
</feature>
<evidence type="ECO:0000256" key="1">
    <source>
        <dbReference type="SAM" id="MobiDB-lite"/>
    </source>
</evidence>
<reference evidence="3" key="1">
    <citation type="journal article" date="2015" name="PLoS Genet.">
        <title>Genome Sequence and Transcriptome Analyses of Chrysochromulina tobin: Metabolic Tools for Enhanced Algal Fitness in the Prominent Order Prymnesiales (Haptophyceae).</title>
        <authorList>
            <person name="Hovde B.T."/>
            <person name="Deodato C.R."/>
            <person name="Hunsperger H.M."/>
            <person name="Ryken S.A."/>
            <person name="Yost W."/>
            <person name="Jha R.K."/>
            <person name="Patterson J."/>
            <person name="Monnat R.J. Jr."/>
            <person name="Barlow S.B."/>
            <person name="Starkenburg S.R."/>
            <person name="Cattolico R.A."/>
        </authorList>
    </citation>
    <scope>NUCLEOTIDE SEQUENCE</scope>
    <source>
        <strain evidence="3">CCMP291</strain>
    </source>
</reference>
<dbReference type="PANTHER" id="PTHR34407:SF1">
    <property type="entry name" value="SGNH HYDROLASE-TYPE ESTERASE DOMAIN-CONTAINING PROTEIN"/>
    <property type="match status" value="1"/>
</dbReference>
<name>A0A0M0JZE9_9EUKA</name>
<accession>A0A0M0JZE9</accession>
<dbReference type="AlphaFoldDB" id="A0A0M0JZE9"/>
<evidence type="ECO:0000313" key="3">
    <source>
        <dbReference type="Proteomes" id="UP000037460"/>
    </source>
</evidence>
<organism evidence="2 3">
    <name type="scientific">Chrysochromulina tobinii</name>
    <dbReference type="NCBI Taxonomy" id="1460289"/>
    <lineage>
        <taxon>Eukaryota</taxon>
        <taxon>Haptista</taxon>
        <taxon>Haptophyta</taxon>
        <taxon>Prymnesiophyceae</taxon>
        <taxon>Prymnesiales</taxon>
        <taxon>Chrysochromulinaceae</taxon>
        <taxon>Chrysochromulina</taxon>
    </lineage>
</organism>
<dbReference type="PANTHER" id="PTHR34407">
    <property type="entry name" value="EXPRESSED PROTEIN"/>
    <property type="match status" value="1"/>
</dbReference>
<feature type="compositionally biased region" description="Low complexity" evidence="1">
    <location>
        <begin position="269"/>
        <end position="291"/>
    </location>
</feature>
<feature type="region of interest" description="Disordered" evidence="1">
    <location>
        <begin position="130"/>
        <end position="190"/>
    </location>
</feature>
<keyword evidence="3" id="KW-1185">Reference proteome</keyword>